<evidence type="ECO:0000256" key="5">
    <source>
        <dbReference type="ARBA" id="ARBA00017935"/>
    </source>
</evidence>
<dbReference type="EMBL" id="LSRE01000048">
    <property type="protein sequence ID" value="KXO90536.1"/>
    <property type="molecule type" value="Genomic_DNA"/>
</dbReference>
<feature type="region of interest" description="Disordered" evidence="10">
    <location>
        <begin position="1"/>
        <end position="21"/>
    </location>
</feature>
<evidence type="ECO:0000313" key="13">
    <source>
        <dbReference type="Proteomes" id="UP000070409"/>
    </source>
</evidence>
<evidence type="ECO:0000256" key="4">
    <source>
        <dbReference type="ARBA" id="ARBA00012355"/>
    </source>
</evidence>
<comment type="function">
    <text evidence="1 9">Catalyzes the acetylation of L-2,4-diaminobutyrate (DABA) to gamma-N-acetyl-alpha,gamma-diaminobutyric acid (ADABA) with acetyl coenzyme A.</text>
</comment>
<evidence type="ECO:0000256" key="10">
    <source>
        <dbReference type="SAM" id="MobiDB-lite"/>
    </source>
</evidence>
<feature type="domain" description="N-acetyltransferase" evidence="11">
    <location>
        <begin position="17"/>
        <end position="164"/>
    </location>
</feature>
<dbReference type="PROSITE" id="PS51186">
    <property type="entry name" value="GNAT"/>
    <property type="match status" value="1"/>
</dbReference>
<evidence type="ECO:0000256" key="7">
    <source>
        <dbReference type="ARBA" id="ARBA00023315"/>
    </source>
</evidence>
<evidence type="ECO:0000256" key="2">
    <source>
        <dbReference type="ARBA" id="ARBA00004978"/>
    </source>
</evidence>
<comment type="catalytic activity">
    <reaction evidence="8 9">
        <text>L-2,4-diaminobutanoate + acetyl-CoA = (2S)-4-acetamido-2-aminobutanoate + CoA + H(+)</text>
        <dbReference type="Rhea" id="RHEA:16901"/>
        <dbReference type="ChEBI" id="CHEBI:15378"/>
        <dbReference type="ChEBI" id="CHEBI:57287"/>
        <dbReference type="ChEBI" id="CHEBI:57288"/>
        <dbReference type="ChEBI" id="CHEBI:58761"/>
        <dbReference type="ChEBI" id="CHEBI:58929"/>
        <dbReference type="EC" id="2.3.1.178"/>
    </reaction>
</comment>
<comment type="caution">
    <text evidence="12">The sequence shown here is derived from an EMBL/GenBank/DDBJ whole genome shotgun (WGS) entry which is preliminary data.</text>
</comment>
<evidence type="ECO:0000256" key="6">
    <source>
        <dbReference type="ARBA" id="ARBA00022679"/>
    </source>
</evidence>
<dbReference type="Pfam" id="PF00583">
    <property type="entry name" value="Acetyltransf_1"/>
    <property type="match status" value="1"/>
</dbReference>
<name>A0A137YX55_9ACTN</name>
<proteinExistence type="inferred from homology"/>
<evidence type="ECO:0000259" key="11">
    <source>
        <dbReference type="PROSITE" id="PS51186"/>
    </source>
</evidence>
<sequence>MSPSHKSDPTAPARSGVTTRRPSIDDGIRLWEIARDTEVLDLNSTYAYTLLCRDFAATTIVAERDGAVAGFVTGYRRPDRPDTLFVWQVAVDAAHRGHGIASRMLIDLLDHLAVAGVSRLETTITASNTASQELFGSVAKKRGSTLTVRDLFASHHISPTQSDPHEPEQLYVIDPA</sequence>
<evidence type="ECO:0000313" key="12">
    <source>
        <dbReference type="EMBL" id="KXO90536.1"/>
    </source>
</evidence>
<dbReference type="EC" id="2.3.1.178" evidence="4 9"/>
<dbReference type="InterPro" id="IPR012772">
    <property type="entry name" value="Ectoine_EctA"/>
</dbReference>
<keyword evidence="13" id="KW-1185">Reference proteome</keyword>
<protein>
    <recommendedName>
        <fullName evidence="5 9">L-2,4-diaminobutyric acid acetyltransferase</fullName>
        <shortName evidence="9">DABA acetyltransferase</shortName>
        <ecNumber evidence="4 9">2.3.1.178</ecNumber>
    </recommendedName>
</protein>
<evidence type="ECO:0000256" key="1">
    <source>
        <dbReference type="ARBA" id="ARBA00003741"/>
    </source>
</evidence>
<dbReference type="RefSeq" id="WP_068746789.1">
    <property type="nucleotide sequence ID" value="NZ_LSRE01000048.1"/>
</dbReference>
<organism evidence="12 13">
    <name type="scientific">Tsukamurella pseudospumae</name>
    <dbReference type="NCBI Taxonomy" id="239498"/>
    <lineage>
        <taxon>Bacteria</taxon>
        <taxon>Bacillati</taxon>
        <taxon>Actinomycetota</taxon>
        <taxon>Actinomycetes</taxon>
        <taxon>Mycobacteriales</taxon>
        <taxon>Tsukamurellaceae</taxon>
        <taxon>Tsukamurella</taxon>
    </lineage>
</organism>
<reference evidence="12 13" key="1">
    <citation type="submission" date="2016-02" db="EMBL/GenBank/DDBJ databases">
        <authorList>
            <person name="Teng J.L."/>
            <person name="Tang Y."/>
            <person name="Huang Y."/>
            <person name="Guo F."/>
            <person name="Wei W."/>
            <person name="Chen J.H."/>
            <person name="Wong S.Y."/>
            <person name="Lau S.K."/>
            <person name="Woo P.C."/>
        </authorList>
    </citation>
    <scope>NUCLEOTIDE SEQUENCE [LARGE SCALE GENOMIC DNA]</scope>
    <source>
        <strain evidence="12 13">JCM 13375</strain>
    </source>
</reference>
<dbReference type="Proteomes" id="UP000070409">
    <property type="component" value="Unassembled WGS sequence"/>
</dbReference>
<gene>
    <name evidence="9" type="primary">ectA</name>
    <name evidence="12" type="ORF">AXK61_07940</name>
</gene>
<dbReference type="Gene3D" id="3.40.630.30">
    <property type="match status" value="1"/>
</dbReference>
<dbReference type="SUPFAM" id="SSF55729">
    <property type="entry name" value="Acyl-CoA N-acyltransferases (Nat)"/>
    <property type="match status" value="1"/>
</dbReference>
<evidence type="ECO:0000256" key="3">
    <source>
        <dbReference type="ARBA" id="ARBA00010712"/>
    </source>
</evidence>
<keyword evidence="6 9" id="KW-0808">Transferase</keyword>
<dbReference type="PANTHER" id="PTHR43072:SF60">
    <property type="entry name" value="L-2,4-DIAMINOBUTYRIC ACID ACETYLTRANSFERASE"/>
    <property type="match status" value="1"/>
</dbReference>
<comment type="pathway">
    <text evidence="2 9">Amine and polyamine biosynthesis; ectoine biosynthesis; L-ectoine from L-aspartate 4-semialdehyde: step 2/3.</text>
</comment>
<evidence type="ECO:0000256" key="8">
    <source>
        <dbReference type="ARBA" id="ARBA00048924"/>
    </source>
</evidence>
<dbReference type="InterPro" id="IPR016181">
    <property type="entry name" value="Acyl_CoA_acyltransferase"/>
</dbReference>
<accession>A0A137YX55</accession>
<dbReference type="InterPro" id="IPR000182">
    <property type="entry name" value="GNAT_dom"/>
</dbReference>
<dbReference type="CDD" id="cd04301">
    <property type="entry name" value="NAT_SF"/>
    <property type="match status" value="1"/>
</dbReference>
<comment type="similarity">
    <text evidence="3 9">Belongs to the acetyltransferase family. EctA subfamily.</text>
</comment>
<keyword evidence="7 9" id="KW-0012">Acyltransferase</keyword>
<evidence type="ECO:0000256" key="9">
    <source>
        <dbReference type="RuleBase" id="RU365045"/>
    </source>
</evidence>
<dbReference type="NCBIfam" id="TIGR02406">
    <property type="entry name" value="ectoine_EctA"/>
    <property type="match status" value="1"/>
</dbReference>
<dbReference type="PANTHER" id="PTHR43072">
    <property type="entry name" value="N-ACETYLTRANSFERASE"/>
    <property type="match status" value="1"/>
</dbReference>